<dbReference type="SMART" id="SM00327">
    <property type="entry name" value="VWA"/>
    <property type="match status" value="1"/>
</dbReference>
<dbReference type="InterPro" id="IPR002035">
    <property type="entry name" value="VWF_A"/>
</dbReference>
<dbReference type="InterPro" id="IPR036465">
    <property type="entry name" value="vWFA_dom_sf"/>
</dbReference>
<feature type="compositionally biased region" description="Acidic residues" evidence="1">
    <location>
        <begin position="129"/>
        <end position="147"/>
    </location>
</feature>
<proteinExistence type="predicted"/>
<feature type="compositionally biased region" description="Basic and acidic residues" evidence="1">
    <location>
        <begin position="14"/>
        <end position="29"/>
    </location>
</feature>
<protein>
    <submittedName>
        <fullName evidence="3">Toxic cation resistance protein</fullName>
    </submittedName>
</protein>
<dbReference type="SUPFAM" id="SSF53300">
    <property type="entry name" value="vWA-like"/>
    <property type="match status" value="1"/>
</dbReference>
<feature type="compositionally biased region" description="Basic and acidic residues" evidence="1">
    <location>
        <begin position="227"/>
        <end position="245"/>
    </location>
</feature>
<accession>A0A5P2BYB9</accession>
<dbReference type="CDD" id="cd00198">
    <property type="entry name" value="vWFA"/>
    <property type="match status" value="1"/>
</dbReference>
<organism evidence="3 4">
    <name type="scientific">Streptomyces venezuelae</name>
    <dbReference type="NCBI Taxonomy" id="54571"/>
    <lineage>
        <taxon>Bacteria</taxon>
        <taxon>Bacillati</taxon>
        <taxon>Actinomycetota</taxon>
        <taxon>Actinomycetes</taxon>
        <taxon>Kitasatosporales</taxon>
        <taxon>Streptomycetaceae</taxon>
        <taxon>Streptomyces</taxon>
    </lineage>
</organism>
<dbReference type="AlphaFoldDB" id="A0A5P2BYB9"/>
<feature type="compositionally biased region" description="Basic and acidic residues" evidence="1">
    <location>
        <begin position="101"/>
        <end position="127"/>
    </location>
</feature>
<dbReference type="PROSITE" id="PS50234">
    <property type="entry name" value="VWFA"/>
    <property type="match status" value="1"/>
</dbReference>
<dbReference type="Pfam" id="PF10138">
    <property type="entry name" value="vWA-TerF-like"/>
    <property type="match status" value="1"/>
</dbReference>
<evidence type="ECO:0000313" key="4">
    <source>
        <dbReference type="Proteomes" id="UP000322927"/>
    </source>
</evidence>
<feature type="compositionally biased region" description="Acidic residues" evidence="1">
    <location>
        <begin position="160"/>
        <end position="171"/>
    </location>
</feature>
<feature type="compositionally biased region" description="Basic and acidic residues" evidence="1">
    <location>
        <begin position="172"/>
        <end position="185"/>
    </location>
</feature>
<dbReference type="OrthoDB" id="5756874at2"/>
<reference evidence="3 4" key="1">
    <citation type="submission" date="2018-05" db="EMBL/GenBank/DDBJ databases">
        <title>Streptomyces venezuelae.</title>
        <authorList>
            <person name="Kim W."/>
            <person name="Lee N."/>
            <person name="Cho B.-K."/>
        </authorList>
    </citation>
    <scope>NUCLEOTIDE SEQUENCE [LARGE SCALE GENOMIC DNA]</scope>
    <source>
        <strain evidence="3 4">ATCC 14584</strain>
    </source>
</reference>
<dbReference type="Gene3D" id="3.40.50.410">
    <property type="entry name" value="von Willebrand factor, type A domain"/>
    <property type="match status" value="1"/>
</dbReference>
<sequence length="512" mass="54371">MGILNRLRNAFGRSRKESVPEAREPERATSAEPGSAAASPSAPEPDATAPVTVTVPSPSPEPNPTPKATLPSPSKEPTPTVDDLVAAAFDNVTVPPPPPEPRPETTREAEPKAETAPEAEPEPKPETTSETEPEPQAEATPEVEPEPQTEATEPKAETATPEDEPEPQTDDTEPKAETATAKDEPEPQTDGTKPEAETATAVGKRPAGRDGWAQPPVQGADQEGAPEADKPEPQAEAAPEDKPEPQAEVDTNGKPEPQAEADTNDQPEPQAEVTPEGEGNPTPAQARPAVPAAKVRSKAPALAPAYRAAGTALKKHDLTGTRAQVYLVLDRSGSMRPYYKDGSAQSLGEQILALAAHTDPEATVHVVFFSTEIDGTGTLTLPEHEGRIDELHAAAGRMGRTSYHRAIEEVVAHYEKSDHKGEPALVVFQTDGPPDTKGVATQALADAAAHPLFFQFVAFGEHDAKGFDYLRKLKADNAAFFHAGPAPKELTDKELYEGLLAAYPEWLSRNEA</sequence>
<dbReference type="EMBL" id="CP029192">
    <property type="protein sequence ID" value="QES35223.1"/>
    <property type="molecule type" value="Genomic_DNA"/>
</dbReference>
<evidence type="ECO:0000313" key="3">
    <source>
        <dbReference type="EMBL" id="QES35223.1"/>
    </source>
</evidence>
<feature type="region of interest" description="Disordered" evidence="1">
    <location>
        <begin position="1"/>
        <end position="296"/>
    </location>
</feature>
<evidence type="ECO:0000259" key="2">
    <source>
        <dbReference type="PROSITE" id="PS50234"/>
    </source>
</evidence>
<feature type="domain" description="VWFA" evidence="2">
    <location>
        <begin position="324"/>
        <end position="499"/>
    </location>
</feature>
<feature type="compositionally biased region" description="Low complexity" evidence="1">
    <location>
        <begin position="30"/>
        <end position="56"/>
    </location>
</feature>
<gene>
    <name evidence="3" type="ORF">DEJ48_18990</name>
</gene>
<dbReference type="Proteomes" id="UP000322927">
    <property type="component" value="Chromosome"/>
</dbReference>
<evidence type="ECO:0000256" key="1">
    <source>
        <dbReference type="SAM" id="MobiDB-lite"/>
    </source>
</evidence>
<dbReference type="InterPro" id="IPR019303">
    <property type="entry name" value="vWA_TerF_C"/>
</dbReference>
<name>A0A5P2BYB9_STRVZ</name>